<sequence length="136" mass="14821">MELTCPRVSVSLAVLVLMVFSAEALNYLAFPRMGRSGYLAFPRMGRSQTKSETSAEFASCCGIGLKSEFVSGPSGKEELRPVCSVNAECCPGLREMGDQKPDGVYYSMCVPDFSFGLESNLQSSDVLRKLKSLIKK</sequence>
<name>A0A0B6Y966_9EUPU</name>
<dbReference type="EMBL" id="HACG01005864">
    <property type="protein sequence ID" value="CEK52729.1"/>
    <property type="molecule type" value="Transcribed_RNA"/>
</dbReference>
<keyword evidence="1" id="KW-0732">Signal</keyword>
<feature type="chain" id="PRO_5002110497" evidence="1">
    <location>
        <begin position="25"/>
        <end position="136"/>
    </location>
</feature>
<feature type="signal peptide" evidence="1">
    <location>
        <begin position="1"/>
        <end position="24"/>
    </location>
</feature>
<accession>A0A0B6Y966</accession>
<organism evidence="2">
    <name type="scientific">Arion vulgaris</name>
    <dbReference type="NCBI Taxonomy" id="1028688"/>
    <lineage>
        <taxon>Eukaryota</taxon>
        <taxon>Metazoa</taxon>
        <taxon>Spiralia</taxon>
        <taxon>Lophotrochozoa</taxon>
        <taxon>Mollusca</taxon>
        <taxon>Gastropoda</taxon>
        <taxon>Heterobranchia</taxon>
        <taxon>Euthyneura</taxon>
        <taxon>Panpulmonata</taxon>
        <taxon>Eupulmonata</taxon>
        <taxon>Stylommatophora</taxon>
        <taxon>Helicina</taxon>
        <taxon>Arionoidea</taxon>
        <taxon>Arionidae</taxon>
        <taxon>Arion</taxon>
    </lineage>
</organism>
<protein>
    <submittedName>
        <fullName evidence="2">Uncharacterized protein</fullName>
    </submittedName>
</protein>
<reference evidence="2" key="1">
    <citation type="submission" date="2014-12" db="EMBL/GenBank/DDBJ databases">
        <title>Insight into the proteome of Arion vulgaris.</title>
        <authorList>
            <person name="Aradska J."/>
            <person name="Bulat T."/>
            <person name="Smidak R."/>
            <person name="Sarate P."/>
            <person name="Gangsoo J."/>
            <person name="Sialana F."/>
            <person name="Bilban M."/>
            <person name="Lubec G."/>
        </authorList>
    </citation>
    <scope>NUCLEOTIDE SEQUENCE</scope>
    <source>
        <tissue evidence="2">Skin</tissue>
    </source>
</reference>
<dbReference type="AlphaFoldDB" id="A0A0B6Y966"/>
<evidence type="ECO:0000313" key="2">
    <source>
        <dbReference type="EMBL" id="CEK52729.1"/>
    </source>
</evidence>
<gene>
    <name evidence="2" type="primary">ORF17831</name>
</gene>
<proteinExistence type="predicted"/>
<evidence type="ECO:0000256" key="1">
    <source>
        <dbReference type="SAM" id="SignalP"/>
    </source>
</evidence>